<name>T1JC09_STRMM</name>
<comment type="similarity">
    <text evidence="2">Belongs to the tektin family.</text>
</comment>
<reference evidence="9" key="1">
    <citation type="submission" date="2011-05" db="EMBL/GenBank/DDBJ databases">
        <authorList>
            <person name="Richards S.R."/>
            <person name="Qu J."/>
            <person name="Jiang H."/>
            <person name="Jhangiani S.N."/>
            <person name="Agravi P."/>
            <person name="Goodspeed R."/>
            <person name="Gross S."/>
            <person name="Mandapat C."/>
            <person name="Jackson L."/>
            <person name="Mathew T."/>
            <person name="Pu L."/>
            <person name="Thornton R."/>
            <person name="Saada N."/>
            <person name="Wilczek-Boney K.B."/>
            <person name="Lee S."/>
            <person name="Kovar C."/>
            <person name="Wu Y."/>
            <person name="Scherer S.E."/>
            <person name="Worley K.C."/>
            <person name="Muzny D.M."/>
            <person name="Gibbs R."/>
        </authorList>
    </citation>
    <scope>NUCLEOTIDE SEQUENCE</scope>
    <source>
        <strain evidence="9">Brora</strain>
    </source>
</reference>
<evidence type="ECO:0000256" key="4">
    <source>
        <dbReference type="SAM" id="Coils"/>
    </source>
</evidence>
<dbReference type="HOGENOM" id="CLU_322704_0_0_1"/>
<dbReference type="GO" id="GO:0005737">
    <property type="term" value="C:cytoplasm"/>
    <property type="evidence" value="ECO:0007669"/>
    <property type="project" value="UniProtKB-SubCell"/>
</dbReference>
<comment type="subcellular location">
    <subcellularLocation>
        <location evidence="1">Cytoplasm</location>
    </subcellularLocation>
</comment>
<evidence type="ECO:0000256" key="6">
    <source>
        <dbReference type="SAM" id="Phobius"/>
    </source>
</evidence>
<evidence type="ECO:0000256" key="2">
    <source>
        <dbReference type="ARBA" id="ARBA00007209"/>
    </source>
</evidence>
<dbReference type="GO" id="GO:0060294">
    <property type="term" value="P:cilium movement involved in cell motility"/>
    <property type="evidence" value="ECO:0007669"/>
    <property type="project" value="InterPro"/>
</dbReference>
<dbReference type="PANTHER" id="PTHR19960:SF7">
    <property type="entry name" value="TEKTIN"/>
    <property type="match status" value="1"/>
</dbReference>
<keyword evidence="6" id="KW-0472">Membrane</keyword>
<dbReference type="InterPro" id="IPR000435">
    <property type="entry name" value="Tektins"/>
</dbReference>
<protein>
    <recommendedName>
        <fullName evidence="7">FCP1 homology domain-containing protein</fullName>
    </recommendedName>
</protein>
<dbReference type="Proteomes" id="UP000014500">
    <property type="component" value="Unassembled WGS sequence"/>
</dbReference>
<accession>T1JC09</accession>
<dbReference type="EMBL" id="JH432045">
    <property type="status" value="NOT_ANNOTATED_CDS"/>
    <property type="molecule type" value="Genomic_DNA"/>
</dbReference>
<dbReference type="Pfam" id="PF03031">
    <property type="entry name" value="NIF"/>
    <property type="match status" value="2"/>
</dbReference>
<feature type="coiled-coil region" evidence="4">
    <location>
        <begin position="748"/>
        <end position="807"/>
    </location>
</feature>
<dbReference type="SMART" id="SM00577">
    <property type="entry name" value="CPDc"/>
    <property type="match status" value="1"/>
</dbReference>
<feature type="region of interest" description="Disordered" evidence="5">
    <location>
        <begin position="103"/>
        <end position="126"/>
    </location>
</feature>
<dbReference type="eggNOG" id="KOG2832">
    <property type="taxonomic scope" value="Eukaryota"/>
</dbReference>
<evidence type="ECO:0000313" key="8">
    <source>
        <dbReference type="EnsemblMetazoa" id="SMAR011315-PA"/>
    </source>
</evidence>
<dbReference type="EnsemblMetazoa" id="SMAR011315-RA">
    <property type="protein sequence ID" value="SMAR011315-PA"/>
    <property type="gene ID" value="SMAR011315"/>
</dbReference>
<dbReference type="STRING" id="126957.T1JC09"/>
<keyword evidence="6" id="KW-1133">Transmembrane helix</keyword>
<feature type="transmembrane region" description="Helical" evidence="6">
    <location>
        <begin position="135"/>
        <end position="156"/>
    </location>
</feature>
<dbReference type="eggNOG" id="KOG2685">
    <property type="taxonomic scope" value="Eukaryota"/>
</dbReference>
<keyword evidence="9" id="KW-1185">Reference proteome</keyword>
<dbReference type="GO" id="GO:0060271">
    <property type="term" value="P:cilium assembly"/>
    <property type="evidence" value="ECO:0007669"/>
    <property type="project" value="TreeGrafter"/>
</dbReference>
<dbReference type="GO" id="GO:0015630">
    <property type="term" value="C:microtubule cytoskeleton"/>
    <property type="evidence" value="ECO:0007669"/>
    <property type="project" value="TreeGrafter"/>
</dbReference>
<dbReference type="GO" id="GO:0005634">
    <property type="term" value="C:nucleus"/>
    <property type="evidence" value="ECO:0007669"/>
    <property type="project" value="TreeGrafter"/>
</dbReference>
<dbReference type="CDD" id="cd07521">
    <property type="entry name" value="HAD_FCP1-like"/>
    <property type="match status" value="1"/>
</dbReference>
<evidence type="ECO:0000256" key="1">
    <source>
        <dbReference type="ARBA" id="ARBA00004496"/>
    </source>
</evidence>
<proteinExistence type="inferred from homology"/>
<dbReference type="AlphaFoldDB" id="T1JC09"/>
<keyword evidence="3" id="KW-0963">Cytoplasm</keyword>
<evidence type="ECO:0000256" key="5">
    <source>
        <dbReference type="SAM" id="MobiDB-lite"/>
    </source>
</evidence>
<dbReference type="PANTHER" id="PTHR19960">
    <property type="entry name" value="TEKTIN"/>
    <property type="match status" value="1"/>
</dbReference>
<dbReference type="Gene3D" id="3.40.50.1000">
    <property type="entry name" value="HAD superfamily/HAD-like"/>
    <property type="match status" value="2"/>
</dbReference>
<dbReference type="GO" id="GO:0005929">
    <property type="term" value="C:cilium"/>
    <property type="evidence" value="ECO:0007669"/>
    <property type="project" value="UniProtKB-ARBA"/>
</dbReference>
<keyword evidence="4" id="KW-0175">Coiled coil</keyword>
<reference evidence="8" key="2">
    <citation type="submission" date="2015-02" db="UniProtKB">
        <authorList>
            <consortium name="EnsemblMetazoa"/>
        </authorList>
    </citation>
    <scope>IDENTIFICATION</scope>
</reference>
<dbReference type="InterPro" id="IPR048256">
    <property type="entry name" value="Tektin-like"/>
</dbReference>
<dbReference type="InterPro" id="IPR004274">
    <property type="entry name" value="FCP1_dom"/>
</dbReference>
<feature type="coiled-coil region" evidence="4">
    <location>
        <begin position="682"/>
        <end position="723"/>
    </location>
</feature>
<organism evidence="8 9">
    <name type="scientific">Strigamia maritima</name>
    <name type="common">European centipede</name>
    <name type="synonym">Geophilus maritimus</name>
    <dbReference type="NCBI Taxonomy" id="126957"/>
    <lineage>
        <taxon>Eukaryota</taxon>
        <taxon>Metazoa</taxon>
        <taxon>Ecdysozoa</taxon>
        <taxon>Arthropoda</taxon>
        <taxon>Myriapoda</taxon>
        <taxon>Chilopoda</taxon>
        <taxon>Pleurostigmophora</taxon>
        <taxon>Geophilomorpha</taxon>
        <taxon>Linotaeniidae</taxon>
        <taxon>Strigamia</taxon>
    </lineage>
</organism>
<feature type="domain" description="FCP1 homology" evidence="7">
    <location>
        <begin position="215"/>
        <end position="311"/>
    </location>
</feature>
<dbReference type="Pfam" id="PF03148">
    <property type="entry name" value="Tektin"/>
    <property type="match status" value="1"/>
</dbReference>
<keyword evidence="6" id="KW-0812">Transmembrane</keyword>
<evidence type="ECO:0000313" key="9">
    <source>
        <dbReference type="Proteomes" id="UP000014500"/>
    </source>
</evidence>
<sequence length="897" mass="103293">MAAMCSMMGLHAVVKSQSLITMNIPFIRSVSHLRHVKPLFLTFCTRIKANEHYYKFSTYLIGQNHRNLWFNSAKWPADAQCLPLNQYRKFSIVMGNFSTQQQPIPAPGIPQPGQEQQGSKSTPPNTDFQARVMKYTLLGFGLMLSAMSGFLVMSWGQEPMDETGVPVKDEYSDLPAWKAYLLRTWKEINYYDKLIKEPSRDKLLPDPLTEPYYQPPYTLVMEMTGILVHPDWTYKTGWRFKKRPAVDYFLQQIGPPLYEVVIYTSEQGFDLSCLNRDLSKVIFIDWNEKSFQMQPENALKLKKWQGNDEDRSLVDLAAFLRTVATSEVDDVRPVLSFYKQFDDPLAAFKANQQRLQDEQKRLAAAKGEYSDRSLSWTRRAILLVSVPATIMQSACRGLALKTTPKRSMSYLGAAICIISTAQQANPNVSGQTEPFRPQFSKSSTLATANSAALFVSNGLYRLRLTGRFGGPTGPCSTIYRIDELYKCKERLVKLRNQLDREIATLSMAKEQADRFVQDKDSALKITKHCLLMRDKRSNFEVVKDGVEDELAQEVNVCEGAKQLLTDKSKEAFEQLCLLQDIRNRVDKDLQDKRTTLAIDCDQLHLDNQALNKSFKLKANRLPEGIATYEQWLDNTNYLAMSAECEIQTSRRMREIIYNSILQSDNDSMSQKETTEFEFRKRMQQMRQAIDDHQWQKRNMEDEASNLERTILNLEDSYREKCNNMQLLETRLENRSYRPGMELCLDGAHKQLLGEWNRLKATMESLQKNISQTRTRLFELNETHRFTTDSLRDKLKALELDQRCMEERQKLPNISQKLDDTDILAHTIGIYRCMPETNWIEAATDPVITSGRWNITNPNLNQLRTAWELGRTDPMLLSSQLGPDDHFGRSGLYANAVP</sequence>
<evidence type="ECO:0000256" key="3">
    <source>
        <dbReference type="ARBA" id="ARBA00022490"/>
    </source>
</evidence>
<dbReference type="InterPro" id="IPR036412">
    <property type="entry name" value="HAD-like_sf"/>
</dbReference>
<evidence type="ECO:0000259" key="7">
    <source>
        <dbReference type="SMART" id="SM00577"/>
    </source>
</evidence>
<dbReference type="InterPro" id="IPR023214">
    <property type="entry name" value="HAD_sf"/>
</dbReference>
<dbReference type="SUPFAM" id="SSF56784">
    <property type="entry name" value="HAD-like"/>
    <property type="match status" value="1"/>
</dbReference>